<keyword evidence="7" id="KW-0496">Mitochondrion</keyword>
<evidence type="ECO:0000313" key="12">
    <source>
        <dbReference type="EMBL" id="KAJ6224334.1"/>
    </source>
</evidence>
<dbReference type="PRINTS" id="PR00926">
    <property type="entry name" value="MITOCARRIER"/>
</dbReference>
<evidence type="ECO:0000256" key="2">
    <source>
        <dbReference type="ARBA" id="ARBA00006375"/>
    </source>
</evidence>
<dbReference type="InterPro" id="IPR002067">
    <property type="entry name" value="MCP"/>
</dbReference>
<dbReference type="PRINTS" id="PR00928">
    <property type="entry name" value="GRAVESDC"/>
</dbReference>
<protein>
    <recommendedName>
        <fullName evidence="14">Solute carrier family 25 member 42</fullName>
    </recommendedName>
</protein>
<comment type="caution">
    <text evidence="12">The sequence shown here is derived from an EMBL/GenBank/DDBJ whole genome shotgun (WGS) entry which is preliminary data.</text>
</comment>
<dbReference type="PANTHER" id="PTHR24089">
    <property type="entry name" value="SOLUTE CARRIER FAMILY 25"/>
    <property type="match status" value="1"/>
</dbReference>
<evidence type="ECO:0000256" key="10">
    <source>
        <dbReference type="RuleBase" id="RU000488"/>
    </source>
</evidence>
<keyword evidence="4 9" id="KW-0812">Transmembrane</keyword>
<comment type="subcellular location">
    <subcellularLocation>
        <location evidence="1">Mitochondrion inner membrane</location>
        <topology evidence="1">Multi-pass membrane protein</topology>
    </subcellularLocation>
</comment>
<evidence type="ECO:0000256" key="9">
    <source>
        <dbReference type="PROSITE-ProRule" id="PRU00282"/>
    </source>
</evidence>
<evidence type="ECO:0000256" key="4">
    <source>
        <dbReference type="ARBA" id="ARBA00022692"/>
    </source>
</evidence>
<keyword evidence="13" id="KW-1185">Reference proteome</keyword>
<dbReference type="InterPro" id="IPR023395">
    <property type="entry name" value="MCP_dom_sf"/>
</dbReference>
<dbReference type="OMA" id="VYERMKW"/>
<dbReference type="GO" id="GO:0055085">
    <property type="term" value="P:transmembrane transport"/>
    <property type="evidence" value="ECO:0007669"/>
    <property type="project" value="InterPro"/>
</dbReference>
<keyword evidence="8 9" id="KW-0472">Membrane</keyword>
<feature type="repeat" description="Solcar" evidence="9">
    <location>
        <begin position="108"/>
        <end position="193"/>
    </location>
</feature>
<evidence type="ECO:0000256" key="1">
    <source>
        <dbReference type="ARBA" id="ARBA00004448"/>
    </source>
</evidence>
<dbReference type="Proteomes" id="UP001142055">
    <property type="component" value="Chromosome 1"/>
</dbReference>
<comment type="similarity">
    <text evidence="2 10">Belongs to the mitochondrial carrier (TC 2.A.29) family.</text>
</comment>
<gene>
    <name evidence="12" type="ORF">RDWZM_002879</name>
</gene>
<dbReference type="SUPFAM" id="SSF103506">
    <property type="entry name" value="Mitochondrial carrier"/>
    <property type="match status" value="1"/>
</dbReference>
<dbReference type="Pfam" id="PF00153">
    <property type="entry name" value="Mito_carr"/>
    <property type="match status" value="3"/>
</dbReference>
<keyword evidence="5" id="KW-0677">Repeat</keyword>
<evidence type="ECO:0000256" key="3">
    <source>
        <dbReference type="ARBA" id="ARBA00022448"/>
    </source>
</evidence>
<evidence type="ECO:0000256" key="8">
    <source>
        <dbReference type="ARBA" id="ARBA00023136"/>
    </source>
</evidence>
<name>A0A9Q0RRZ6_BLOTA</name>
<proteinExistence type="inferred from homology"/>
<evidence type="ECO:0000256" key="5">
    <source>
        <dbReference type="ARBA" id="ARBA00022737"/>
    </source>
</evidence>
<feature type="repeat" description="Solcar" evidence="9">
    <location>
        <begin position="11"/>
        <end position="97"/>
    </location>
</feature>
<keyword evidence="6" id="KW-0999">Mitochondrion inner membrane</keyword>
<evidence type="ECO:0000256" key="7">
    <source>
        <dbReference type="ARBA" id="ARBA00023128"/>
    </source>
</evidence>
<dbReference type="GO" id="GO:0005743">
    <property type="term" value="C:mitochondrial inner membrane"/>
    <property type="evidence" value="ECO:0007669"/>
    <property type="project" value="UniProtKB-SubCell"/>
</dbReference>
<dbReference type="Gene3D" id="1.50.40.10">
    <property type="entry name" value="Mitochondrial carrier domain"/>
    <property type="match status" value="1"/>
</dbReference>
<dbReference type="AlphaFoldDB" id="A0A9Q0RRZ6"/>
<accession>A0A9Q0RRZ6</accession>
<feature type="transmembrane region" description="Helical" evidence="11">
    <location>
        <begin position="207"/>
        <end position="226"/>
    </location>
</feature>
<feature type="transmembrane region" description="Helical" evidence="11">
    <location>
        <begin position="164"/>
        <end position="187"/>
    </location>
</feature>
<keyword evidence="11" id="KW-1133">Transmembrane helix</keyword>
<evidence type="ECO:0000313" key="13">
    <source>
        <dbReference type="Proteomes" id="UP001142055"/>
    </source>
</evidence>
<reference evidence="12" key="1">
    <citation type="submission" date="2022-12" db="EMBL/GenBank/DDBJ databases">
        <title>Genome assemblies of Blomia tropicalis.</title>
        <authorList>
            <person name="Cui Y."/>
        </authorList>
    </citation>
    <scope>NUCLEOTIDE SEQUENCE</scope>
    <source>
        <tissue evidence="12">Adult mites</tissue>
    </source>
</reference>
<evidence type="ECO:0008006" key="14">
    <source>
        <dbReference type="Google" id="ProtNLM"/>
    </source>
</evidence>
<evidence type="ECO:0000256" key="11">
    <source>
        <dbReference type="SAM" id="Phobius"/>
    </source>
</evidence>
<dbReference type="InterPro" id="IPR002167">
    <property type="entry name" value="GDC-like"/>
</dbReference>
<sequence length="320" mass="35241">MSQSDRLSQSERFITSLVAGAIAGGIAKTAIAPLDRTKINFQIQNKIFSFNGAFEFLATSYKRDGITSLWRGNSATMARIIPYAAIQYSSHEQFKHLLKVNTNAQKKTRPHRSFIAGSLAGVISTSATYPLDLARARMAVSQQNKYHSLIEVFIKTIREEGAFALYRGLVPTLLGVIPYAGCSFFTYEMLKMLHHELNGTDNPHPTLRLLFGAIAGLIGQSASYPLDIVRRRMQTHQGYTEIGVIGTMIKVVHEEGIRHGLYKGLSLNWVKGPIAVGISFTSFDLISNTIRTLIVVEPYITNGAAAAATTNTTNRHHAAR</sequence>
<dbReference type="EMBL" id="JAPWDV010000001">
    <property type="protein sequence ID" value="KAJ6224334.1"/>
    <property type="molecule type" value="Genomic_DNA"/>
</dbReference>
<dbReference type="InterPro" id="IPR018108">
    <property type="entry name" value="MCP_transmembrane"/>
</dbReference>
<feature type="repeat" description="Solcar" evidence="9">
    <location>
        <begin position="203"/>
        <end position="289"/>
    </location>
</feature>
<keyword evidence="3 10" id="KW-0813">Transport</keyword>
<organism evidence="12 13">
    <name type="scientific">Blomia tropicalis</name>
    <name type="common">Mite</name>
    <dbReference type="NCBI Taxonomy" id="40697"/>
    <lineage>
        <taxon>Eukaryota</taxon>
        <taxon>Metazoa</taxon>
        <taxon>Ecdysozoa</taxon>
        <taxon>Arthropoda</taxon>
        <taxon>Chelicerata</taxon>
        <taxon>Arachnida</taxon>
        <taxon>Acari</taxon>
        <taxon>Acariformes</taxon>
        <taxon>Sarcoptiformes</taxon>
        <taxon>Astigmata</taxon>
        <taxon>Glycyphagoidea</taxon>
        <taxon>Echimyopodidae</taxon>
        <taxon>Blomia</taxon>
    </lineage>
</organism>
<evidence type="ECO:0000256" key="6">
    <source>
        <dbReference type="ARBA" id="ARBA00022792"/>
    </source>
</evidence>
<dbReference type="PROSITE" id="PS50920">
    <property type="entry name" value="SOLCAR"/>
    <property type="match status" value="3"/>
</dbReference>